<keyword evidence="7" id="KW-0333">Golgi apparatus</keyword>
<evidence type="ECO:0000256" key="7">
    <source>
        <dbReference type="ARBA" id="ARBA00023034"/>
    </source>
</evidence>
<feature type="transmembrane region" description="Helical" evidence="9">
    <location>
        <begin position="478"/>
        <end position="511"/>
    </location>
</feature>
<evidence type="ECO:0000256" key="6">
    <source>
        <dbReference type="ARBA" id="ARBA00022989"/>
    </source>
</evidence>
<evidence type="ECO:0000256" key="9">
    <source>
        <dbReference type="RuleBase" id="RU363079"/>
    </source>
</evidence>
<protein>
    <recommendedName>
        <fullName evidence="9">Transmembrane 9 superfamily member</fullName>
    </recommendedName>
</protein>
<evidence type="ECO:0000256" key="1">
    <source>
        <dbReference type="ARBA" id="ARBA00004141"/>
    </source>
</evidence>
<feature type="transmembrane region" description="Helical" evidence="9">
    <location>
        <begin position="588"/>
        <end position="617"/>
    </location>
</feature>
<feature type="transmembrane region" description="Helical" evidence="9">
    <location>
        <begin position="557"/>
        <end position="576"/>
    </location>
</feature>
<evidence type="ECO:0000256" key="2">
    <source>
        <dbReference type="ARBA" id="ARBA00004555"/>
    </source>
</evidence>
<feature type="signal peptide" evidence="9">
    <location>
        <begin position="1"/>
        <end position="22"/>
    </location>
</feature>
<keyword evidence="6 9" id="KW-1133">Transmembrane helix</keyword>
<dbReference type="GeneID" id="111120835"/>
<dbReference type="Proteomes" id="UP000694844">
    <property type="component" value="Chromosome 2"/>
</dbReference>
<comment type="subcellular location">
    <subcellularLocation>
        <location evidence="2">Golgi apparatus</location>
    </subcellularLocation>
    <subcellularLocation>
        <location evidence="1">Membrane</location>
        <topology evidence="1">Multi-pass membrane protein</topology>
    </subcellularLocation>
</comment>
<dbReference type="GO" id="GO:0016020">
    <property type="term" value="C:membrane"/>
    <property type="evidence" value="ECO:0007669"/>
    <property type="project" value="UniProtKB-SubCell"/>
</dbReference>
<dbReference type="PANTHER" id="PTHR10766:SF55">
    <property type="entry name" value="TRANSMEMBRANE 9 SUPERFAMILY MEMBER 4"/>
    <property type="match status" value="1"/>
</dbReference>
<feature type="transmembrane region" description="Helical" evidence="9">
    <location>
        <begin position="517"/>
        <end position="545"/>
    </location>
</feature>
<comment type="similarity">
    <text evidence="3 9">Belongs to the nonaspanin (TM9SF) (TC 9.A.2) family.</text>
</comment>
<feature type="transmembrane region" description="Helical" evidence="9">
    <location>
        <begin position="329"/>
        <end position="355"/>
    </location>
</feature>
<dbReference type="OrthoDB" id="1666796at2759"/>
<gene>
    <name evidence="11" type="primary">LOC111120835</name>
</gene>
<keyword evidence="10" id="KW-1185">Reference proteome</keyword>
<keyword evidence="8 9" id="KW-0472">Membrane</keyword>
<feature type="transmembrane region" description="Helical" evidence="9">
    <location>
        <begin position="434"/>
        <end position="457"/>
    </location>
</feature>
<keyword evidence="5 9" id="KW-0732">Signal</keyword>
<evidence type="ECO:0000256" key="3">
    <source>
        <dbReference type="ARBA" id="ARBA00005227"/>
    </source>
</evidence>
<organism evidence="10 11">
    <name type="scientific">Crassostrea virginica</name>
    <name type="common">Eastern oyster</name>
    <dbReference type="NCBI Taxonomy" id="6565"/>
    <lineage>
        <taxon>Eukaryota</taxon>
        <taxon>Metazoa</taxon>
        <taxon>Spiralia</taxon>
        <taxon>Lophotrochozoa</taxon>
        <taxon>Mollusca</taxon>
        <taxon>Bivalvia</taxon>
        <taxon>Autobranchia</taxon>
        <taxon>Pteriomorphia</taxon>
        <taxon>Ostreida</taxon>
        <taxon>Ostreoidea</taxon>
        <taxon>Ostreidae</taxon>
        <taxon>Crassostrea</taxon>
    </lineage>
</organism>
<dbReference type="AlphaFoldDB" id="A0A8B8CP23"/>
<evidence type="ECO:0000256" key="5">
    <source>
        <dbReference type="ARBA" id="ARBA00022729"/>
    </source>
</evidence>
<dbReference type="PANTHER" id="PTHR10766">
    <property type="entry name" value="TRANSMEMBRANE 9 SUPERFAMILY PROTEIN"/>
    <property type="match status" value="1"/>
</dbReference>
<dbReference type="GO" id="GO:0072657">
    <property type="term" value="P:protein localization to membrane"/>
    <property type="evidence" value="ECO:0007669"/>
    <property type="project" value="TreeGrafter"/>
</dbReference>
<evidence type="ECO:0000313" key="10">
    <source>
        <dbReference type="Proteomes" id="UP000694844"/>
    </source>
</evidence>
<accession>A0A8B8CP23</accession>
<name>A0A8B8CP23_CRAVI</name>
<dbReference type="Pfam" id="PF02990">
    <property type="entry name" value="EMP70"/>
    <property type="match status" value="1"/>
</dbReference>
<proteinExistence type="inferred from homology"/>
<feature type="transmembrane region" description="Helical" evidence="9">
    <location>
        <begin position="361"/>
        <end position="381"/>
    </location>
</feature>
<dbReference type="GO" id="GO:0005794">
    <property type="term" value="C:Golgi apparatus"/>
    <property type="evidence" value="ECO:0007669"/>
    <property type="project" value="UniProtKB-SubCell"/>
</dbReference>
<feature type="transmembrane region" description="Helical" evidence="9">
    <location>
        <begin position="402"/>
        <end position="422"/>
    </location>
</feature>
<reference evidence="11" key="1">
    <citation type="submission" date="2025-08" db="UniProtKB">
        <authorList>
            <consortium name="RefSeq"/>
        </authorList>
    </citation>
    <scope>IDENTIFICATION</scope>
    <source>
        <tissue evidence="11">Whole sample</tissue>
    </source>
</reference>
<evidence type="ECO:0000256" key="4">
    <source>
        <dbReference type="ARBA" id="ARBA00022692"/>
    </source>
</evidence>
<keyword evidence="4 9" id="KW-0812">Transmembrane</keyword>
<evidence type="ECO:0000313" key="11">
    <source>
        <dbReference type="RefSeq" id="XP_022317535.1"/>
    </source>
</evidence>
<sequence>MATGTMKSVLLLFLSILSPCLGFYVPGVAPKEFQKGGRVEVKAVKMTSIRTQLPYEYYSLKFCEPKGEKEYKVENLGEVLRGDRIVNTPYEIRMAQSMPCSVVCNKMKLTAKESKLMAERIKKNYYVHLIVDNLPCATQFKMIDSDEIQYEHGYKLGFVKDGKVYLNNHLKMYLKYHTDDNVDYRVVGFEVEPKSVKFGELNTDSEGRCDYKSQKPNTVIQLQELNENGENEILYTYEVVWEKSDIRWASRWDIYLTMSDVQIHWFSIINSVVVVIFLSGILTMIMVRTLRKDIARYNRDDDIEETLEETGWKLVHGDVFRPPKHTKTLASLLGAGMQIFFMALITIFFAMLGMLSPASRGALMTAAIFLFVFMGVFAGYVSGRIYKTMKGQQWKKAAFQTATLYPAVMFGTVFVLNFFIWGKHSSGALPFTTMLALLCMWFGISVPLVFLGYFFGYRKQPYEHPVRTNQIPRQVPEQLWYMNPALGIIMSGILPFGAMFIELFFIFTAIWENQFYYLFGFLFLVFIILVISVSQISIVMVYFQLCGEDYHWWWRSFIVSGGSAVYVFAYSIFYFVTKLEITDFIPTLLYFGYTFLMVFTFWILTGTIGFYAAYFFIRKIYGAIKID</sequence>
<evidence type="ECO:0000256" key="8">
    <source>
        <dbReference type="ARBA" id="ARBA00023136"/>
    </source>
</evidence>
<dbReference type="RefSeq" id="XP_022317535.1">
    <property type="nucleotide sequence ID" value="XM_022461827.1"/>
</dbReference>
<feature type="chain" id="PRO_5034991405" description="Transmembrane 9 superfamily member" evidence="9">
    <location>
        <begin position="23"/>
        <end position="627"/>
    </location>
</feature>
<feature type="transmembrane region" description="Helical" evidence="9">
    <location>
        <begin position="265"/>
        <end position="287"/>
    </location>
</feature>
<dbReference type="InterPro" id="IPR004240">
    <property type="entry name" value="EMP70"/>
</dbReference>
<dbReference type="KEGG" id="cvn:111120835"/>